<gene>
    <name evidence="1" type="ORF">A3A48_00960</name>
</gene>
<name>A0A1F5GUS7_9BACT</name>
<dbReference type="EMBL" id="MFBN01000014">
    <property type="protein sequence ID" value="OGD95611.1"/>
    <property type="molecule type" value="Genomic_DNA"/>
</dbReference>
<dbReference type="Proteomes" id="UP000178336">
    <property type="component" value="Unassembled WGS sequence"/>
</dbReference>
<dbReference type="STRING" id="1797724.A3A48_00960"/>
<sequence>MKISKSAKNISQSLLDPLETLNSQMAKPIMEEIGKQLGFSNKSESLKSNHNLSREIATDELKRARNELTLNQKSENDNQNSQEAAQKIFMNIQESYQRERNNVNKQQTEFQVEVTELQNEISKLANVVQVKTKAHVLTNSKKIGVLDIKLLRWIVELLRVKAEESKSAKDLIVQRSNAKRATGMLAWVSGKQMKVHEQGTLQLQG</sequence>
<evidence type="ECO:0000313" key="1">
    <source>
        <dbReference type="EMBL" id="OGD95611.1"/>
    </source>
</evidence>
<reference evidence="1 2" key="1">
    <citation type="journal article" date="2016" name="Nat. Commun.">
        <title>Thousands of microbial genomes shed light on interconnected biogeochemical processes in an aquifer system.</title>
        <authorList>
            <person name="Anantharaman K."/>
            <person name="Brown C.T."/>
            <person name="Hug L.A."/>
            <person name="Sharon I."/>
            <person name="Castelle C.J."/>
            <person name="Probst A.J."/>
            <person name="Thomas B.C."/>
            <person name="Singh A."/>
            <person name="Wilkins M.J."/>
            <person name="Karaoz U."/>
            <person name="Brodie E.L."/>
            <person name="Williams K.H."/>
            <person name="Hubbard S.S."/>
            <person name="Banfield J.F."/>
        </authorList>
    </citation>
    <scope>NUCLEOTIDE SEQUENCE [LARGE SCALE GENOMIC DNA]</scope>
</reference>
<dbReference type="AlphaFoldDB" id="A0A1F5GUS7"/>
<evidence type="ECO:0000313" key="2">
    <source>
        <dbReference type="Proteomes" id="UP000178336"/>
    </source>
</evidence>
<comment type="caution">
    <text evidence="1">The sequence shown here is derived from an EMBL/GenBank/DDBJ whole genome shotgun (WGS) entry which is preliminary data.</text>
</comment>
<accession>A0A1F5GUS7</accession>
<organism evidence="1 2">
    <name type="scientific">Candidatus Curtissbacteria bacterium RIFCSPLOWO2_01_FULL_37_9</name>
    <dbReference type="NCBI Taxonomy" id="1797724"/>
    <lineage>
        <taxon>Bacteria</taxon>
        <taxon>Candidatus Curtissiibacteriota</taxon>
    </lineage>
</organism>
<proteinExistence type="predicted"/>
<protein>
    <recommendedName>
        <fullName evidence="3">DUF5660 domain-containing protein</fullName>
    </recommendedName>
</protein>
<evidence type="ECO:0008006" key="3">
    <source>
        <dbReference type="Google" id="ProtNLM"/>
    </source>
</evidence>